<comment type="similarity">
    <text evidence="1">Belongs to the peptidase S13 family.</text>
</comment>
<dbReference type="InterPro" id="IPR012338">
    <property type="entry name" value="Beta-lactam/transpept-like"/>
</dbReference>
<dbReference type="SUPFAM" id="SSF56601">
    <property type="entry name" value="beta-lactamase/transpeptidase-like"/>
    <property type="match status" value="1"/>
</dbReference>
<evidence type="ECO:0000313" key="5">
    <source>
        <dbReference type="Proteomes" id="UP000823486"/>
    </source>
</evidence>
<gene>
    <name evidence="4" type="ORF">JOC77_000619</name>
</gene>
<reference evidence="4 5" key="1">
    <citation type="submission" date="2021-01" db="EMBL/GenBank/DDBJ databases">
        <title>Genomic Encyclopedia of Type Strains, Phase IV (KMG-IV): sequencing the most valuable type-strain genomes for metagenomic binning, comparative biology and taxonomic classification.</title>
        <authorList>
            <person name="Goeker M."/>
        </authorList>
    </citation>
    <scope>NUCLEOTIDE SEQUENCE [LARGE SCALE GENOMIC DNA]</scope>
    <source>
        <strain evidence="4 5">DSM 105482</strain>
    </source>
</reference>
<dbReference type="Gene3D" id="3.50.80.20">
    <property type="entry name" value="D-Ala-D-Ala carboxypeptidase C, peptidase S13"/>
    <property type="match status" value="1"/>
</dbReference>
<dbReference type="EMBL" id="JAFBFI010000002">
    <property type="protein sequence ID" value="MBM7691214.1"/>
    <property type="molecule type" value="Genomic_DNA"/>
</dbReference>
<keyword evidence="5" id="KW-1185">Reference proteome</keyword>
<evidence type="ECO:0000256" key="2">
    <source>
        <dbReference type="ARBA" id="ARBA00022801"/>
    </source>
</evidence>
<evidence type="ECO:0000256" key="1">
    <source>
        <dbReference type="ARBA" id="ARBA00006096"/>
    </source>
</evidence>
<dbReference type="PANTHER" id="PTHR30023:SF0">
    <property type="entry name" value="PENICILLIN-SENSITIVE CARBOXYPEPTIDASE A"/>
    <property type="match status" value="1"/>
</dbReference>
<dbReference type="NCBIfam" id="TIGR00666">
    <property type="entry name" value="PBP4"/>
    <property type="match status" value="1"/>
</dbReference>
<proteinExistence type="inferred from homology"/>
<evidence type="ECO:0000256" key="3">
    <source>
        <dbReference type="SAM" id="Phobius"/>
    </source>
</evidence>
<protein>
    <submittedName>
        <fullName evidence="4">D-alanyl-D-alanine carboxypeptidase/D-alanyl-D-alanine-endopeptidase (Penicillin-binding protein 4)</fullName>
        <ecNumber evidence="4">3.4.16.4</ecNumber>
        <ecNumber evidence="4">3.4.21.-</ecNumber>
    </submittedName>
</protein>
<name>A0ABS2QEG2_9BACI</name>
<dbReference type="GO" id="GO:0009002">
    <property type="term" value="F:serine-type D-Ala-D-Ala carboxypeptidase activity"/>
    <property type="evidence" value="ECO:0007669"/>
    <property type="project" value="UniProtKB-EC"/>
</dbReference>
<dbReference type="EC" id="3.4.16.4" evidence="4"/>
<keyword evidence="2 4" id="KW-0378">Hydrolase</keyword>
<comment type="caution">
    <text evidence="4">The sequence shown here is derived from an EMBL/GenBank/DDBJ whole genome shotgun (WGS) entry which is preliminary data.</text>
</comment>
<keyword evidence="3" id="KW-0812">Transmembrane</keyword>
<dbReference type="Gene3D" id="3.40.710.10">
    <property type="entry name" value="DD-peptidase/beta-lactamase superfamily"/>
    <property type="match status" value="1"/>
</dbReference>
<organism evidence="4 5">
    <name type="scientific">Peribacillus deserti</name>
    <dbReference type="NCBI Taxonomy" id="673318"/>
    <lineage>
        <taxon>Bacteria</taxon>
        <taxon>Bacillati</taxon>
        <taxon>Bacillota</taxon>
        <taxon>Bacilli</taxon>
        <taxon>Bacillales</taxon>
        <taxon>Bacillaceae</taxon>
        <taxon>Peribacillus</taxon>
    </lineage>
</organism>
<dbReference type="PRINTS" id="PR00922">
    <property type="entry name" value="DADACBPTASE3"/>
</dbReference>
<dbReference type="Proteomes" id="UP000823486">
    <property type="component" value="Unassembled WGS sequence"/>
</dbReference>
<keyword evidence="4" id="KW-0645">Protease</keyword>
<feature type="transmembrane region" description="Helical" evidence="3">
    <location>
        <begin position="20"/>
        <end position="38"/>
    </location>
</feature>
<dbReference type="EC" id="3.4.21.-" evidence="4"/>
<accession>A0ABS2QEG2</accession>
<keyword evidence="3" id="KW-1133">Transmembrane helix</keyword>
<dbReference type="PANTHER" id="PTHR30023">
    <property type="entry name" value="D-ALANYL-D-ALANINE CARBOXYPEPTIDASE"/>
    <property type="match status" value="1"/>
</dbReference>
<dbReference type="Pfam" id="PF02113">
    <property type="entry name" value="Peptidase_S13"/>
    <property type="match status" value="1"/>
</dbReference>
<sequence>MNKEILFITYGGEMFLKKEVKIVLVTLVIAFSVIIPFFHEKEEGVKADEAGSPLAHELNTLLNNDPLLQGALAGVSIRSADTGNLLYDHIGDLRLRPASNMKLLTSAAALAALGEDYRFKTELLTDGSIKGKILKGNLYLKGKGDPTLLEKDLDNMAKKLKDRGVKLIYGNLISDDSWYDDSRYSMDLPWSDEMEYYGAQISALTLSPNEDYDAGTVIVNINGGESAGKAASIELTPKTDYVKIVNNAKTVAEGGTKKVSIVREHGTNTITVEGTIPLKAAPVKKWIAVWEPSGYTLDVFKDSLEEQGIKIIGKEKKGTAPEGAQNVNTHESMSLNEMFVPFMKLSNNTHAEHLVKEMGKVVKEEGSWSKGLEVIKEELPKYGVNVKTLVLRDGSGLSHVDLIPPNEITKLLYSVQDEEWFSSYLNSLPVAGASDRMVGGTLRNRLKHAPAMGNIRAKTGSISTVSSLSGYVKTKSGDNLIFSIMLNNMVDASKGKEIEDKIATILANQ</sequence>
<keyword evidence="4" id="KW-0121">Carboxypeptidase</keyword>
<keyword evidence="3" id="KW-0472">Membrane</keyword>
<evidence type="ECO:0000313" key="4">
    <source>
        <dbReference type="EMBL" id="MBM7691214.1"/>
    </source>
</evidence>
<dbReference type="InterPro" id="IPR000667">
    <property type="entry name" value="Peptidase_S13"/>
</dbReference>